<evidence type="ECO:0000313" key="2">
    <source>
        <dbReference type="EMBL" id="KAG6481667.1"/>
    </source>
</evidence>
<gene>
    <name evidence="2" type="ORF">ZIOFF_058286</name>
</gene>
<name>A0A8J5KJ59_ZINOF</name>
<dbReference type="OrthoDB" id="751422at2759"/>
<comment type="caution">
    <text evidence="2">The sequence shown here is derived from an EMBL/GenBank/DDBJ whole genome shotgun (WGS) entry which is preliminary data.</text>
</comment>
<dbReference type="AlphaFoldDB" id="A0A8J5KJ59"/>
<protein>
    <submittedName>
        <fullName evidence="2">Uncharacterized protein</fullName>
    </submittedName>
</protein>
<dbReference type="Proteomes" id="UP000734854">
    <property type="component" value="Unassembled WGS sequence"/>
</dbReference>
<keyword evidence="3" id="KW-1185">Reference proteome</keyword>
<accession>A0A8J5KJ59</accession>
<reference evidence="2 3" key="1">
    <citation type="submission" date="2020-08" db="EMBL/GenBank/DDBJ databases">
        <title>Plant Genome Project.</title>
        <authorList>
            <person name="Zhang R.-G."/>
        </authorList>
    </citation>
    <scope>NUCLEOTIDE SEQUENCE [LARGE SCALE GENOMIC DNA]</scope>
    <source>
        <tissue evidence="2">Rhizome</tissue>
    </source>
</reference>
<dbReference type="PANTHER" id="PTHR47747">
    <property type="entry name" value="RIBONUCLEASE P PROTEIN SUBUNIT P38-LIKE PROTEIN"/>
    <property type="match status" value="1"/>
</dbReference>
<feature type="coiled-coil region" evidence="1">
    <location>
        <begin position="114"/>
        <end position="162"/>
    </location>
</feature>
<evidence type="ECO:0000256" key="1">
    <source>
        <dbReference type="SAM" id="Coils"/>
    </source>
</evidence>
<evidence type="ECO:0000313" key="3">
    <source>
        <dbReference type="Proteomes" id="UP000734854"/>
    </source>
</evidence>
<dbReference type="PANTHER" id="PTHR47747:SF3">
    <property type="entry name" value="OS03G0853600 PROTEIN"/>
    <property type="match status" value="1"/>
</dbReference>
<dbReference type="EMBL" id="JACMSC010000016">
    <property type="protein sequence ID" value="KAG6481667.1"/>
    <property type="molecule type" value="Genomic_DNA"/>
</dbReference>
<organism evidence="2 3">
    <name type="scientific">Zingiber officinale</name>
    <name type="common">Ginger</name>
    <name type="synonym">Amomum zingiber</name>
    <dbReference type="NCBI Taxonomy" id="94328"/>
    <lineage>
        <taxon>Eukaryota</taxon>
        <taxon>Viridiplantae</taxon>
        <taxon>Streptophyta</taxon>
        <taxon>Embryophyta</taxon>
        <taxon>Tracheophyta</taxon>
        <taxon>Spermatophyta</taxon>
        <taxon>Magnoliopsida</taxon>
        <taxon>Liliopsida</taxon>
        <taxon>Zingiberales</taxon>
        <taxon>Zingiberaceae</taxon>
        <taxon>Zingiber</taxon>
    </lineage>
</organism>
<proteinExistence type="predicted"/>
<sequence>MASDAIAVDKAVPIEGDKAETPPAETEASLFSSYIGLSFALFLGLLPKLSLSYVSSLQSRNRILATKLFEAEDQLRTLRSRGKEDAKANARVAEIFAGHRARWQQEDRRLLLRVDAAEAEISGLRARLEETERERADLNAALQRLEREVSERDEMLEFMARKEEGGGGGLDSVEESGTGGGFTRVRVPEERLLARNGKLVAIQQNSNGRELFMPSEDMKQWADQSSGWQNMLYDSLDTTNSMKHLVARRESPWKVDSESSGISTKLKLLEEELVYLEKVGAGDLSKITSLMRKQAKRYQSLAGKVDALCRKMRMNEPCDPTLTPEFRTQRQTEFLLEAFRLQNCASETRQKLSSVQAESIRRPLGDGLTAEAKSSARKSLDSVRNKFKEIQRSLEIWLARTMGDLEGILARDGASRVREYCLSPFPFVY</sequence>
<keyword evidence="1" id="KW-0175">Coiled coil</keyword>